<feature type="domain" description="VWFA" evidence="1">
    <location>
        <begin position="12"/>
        <end position="191"/>
    </location>
</feature>
<dbReference type="SUPFAM" id="SSF53300">
    <property type="entry name" value="vWA-like"/>
    <property type="match status" value="1"/>
</dbReference>
<accession>A0A931DW68</accession>
<dbReference type="AlphaFoldDB" id="A0A931DW68"/>
<dbReference type="RefSeq" id="WP_196824998.1">
    <property type="nucleotide sequence ID" value="NZ_CP046980.1"/>
</dbReference>
<gene>
    <name evidence="2" type="ORF">IW254_001603</name>
</gene>
<dbReference type="PROSITE" id="PS50234">
    <property type="entry name" value="VWFA"/>
    <property type="match status" value="1"/>
</dbReference>
<name>A0A931DW68_9CORY</name>
<evidence type="ECO:0000259" key="1">
    <source>
        <dbReference type="PROSITE" id="PS50234"/>
    </source>
</evidence>
<dbReference type="Proteomes" id="UP000658613">
    <property type="component" value="Unassembled WGS sequence"/>
</dbReference>
<reference evidence="2" key="1">
    <citation type="submission" date="2020-11" db="EMBL/GenBank/DDBJ databases">
        <title>Sequencing the genomes of 1000 actinobacteria strains.</title>
        <authorList>
            <person name="Klenk H.-P."/>
        </authorList>
    </citation>
    <scope>NUCLEOTIDE SEQUENCE</scope>
    <source>
        <strain evidence="2">DSM 45632</strain>
    </source>
</reference>
<proteinExistence type="predicted"/>
<sequence length="225" mass="24226">MQNFEPRGNVLPIYFIADESGSMAPDVGQLTDGLASLLDQIRREPFAASSVRFSVIGFNEEARLYLNIVDLRDVREMPSLIAQGATYFSAALDMLAQVIPDNVAALKAEGYRVNRPTVFLLTDGYPMEDDEWREALDDLMSLPARPNILAFGIGDADPQIISGLATQPGYAFIAAQGADTGRMLTEFMGSLTQSVISSGTAIGSGRGMIQPEIPEGFVAISADEV</sequence>
<dbReference type="Gene3D" id="3.40.50.410">
    <property type="entry name" value="von Willebrand factor, type A domain"/>
    <property type="match status" value="1"/>
</dbReference>
<keyword evidence="3" id="KW-1185">Reference proteome</keyword>
<dbReference type="InterPro" id="IPR036465">
    <property type="entry name" value="vWFA_dom_sf"/>
</dbReference>
<dbReference type="EMBL" id="JADOUE010000001">
    <property type="protein sequence ID" value="MBG6122634.1"/>
    <property type="molecule type" value="Genomic_DNA"/>
</dbReference>
<evidence type="ECO:0000313" key="3">
    <source>
        <dbReference type="Proteomes" id="UP000658613"/>
    </source>
</evidence>
<dbReference type="SMART" id="SM00327">
    <property type="entry name" value="VWA"/>
    <property type="match status" value="1"/>
</dbReference>
<protein>
    <submittedName>
        <fullName evidence="2">Uncharacterized protein YegL</fullName>
    </submittedName>
</protein>
<dbReference type="Pfam" id="PF00092">
    <property type="entry name" value="VWA"/>
    <property type="match status" value="1"/>
</dbReference>
<comment type="caution">
    <text evidence="2">The sequence shown here is derived from an EMBL/GenBank/DDBJ whole genome shotgun (WGS) entry which is preliminary data.</text>
</comment>
<evidence type="ECO:0000313" key="2">
    <source>
        <dbReference type="EMBL" id="MBG6122634.1"/>
    </source>
</evidence>
<organism evidence="2 3">
    <name type="scientific">Corynebacterium aquatimens</name>
    <dbReference type="NCBI Taxonomy" id="1190508"/>
    <lineage>
        <taxon>Bacteria</taxon>
        <taxon>Bacillati</taxon>
        <taxon>Actinomycetota</taxon>
        <taxon>Actinomycetes</taxon>
        <taxon>Mycobacteriales</taxon>
        <taxon>Corynebacteriaceae</taxon>
        <taxon>Corynebacterium</taxon>
    </lineage>
</organism>
<dbReference type="InterPro" id="IPR002035">
    <property type="entry name" value="VWF_A"/>
</dbReference>